<dbReference type="Gene3D" id="1.20.1440.20">
    <property type="entry name" value="LemA-like domain"/>
    <property type="match status" value="1"/>
</dbReference>
<keyword evidence="4 7" id="KW-1133">Transmembrane helix</keyword>
<evidence type="ECO:0000256" key="5">
    <source>
        <dbReference type="ARBA" id="ARBA00023136"/>
    </source>
</evidence>
<dbReference type="InterPro" id="IPR023353">
    <property type="entry name" value="LemA-like_dom_sf"/>
</dbReference>
<dbReference type="InterPro" id="IPR007156">
    <property type="entry name" value="MamQ_LemA"/>
</dbReference>
<keyword evidence="6" id="KW-0175">Coiled coil</keyword>
<evidence type="ECO:0000256" key="1">
    <source>
        <dbReference type="ARBA" id="ARBA00004167"/>
    </source>
</evidence>
<feature type="transmembrane region" description="Helical" evidence="7">
    <location>
        <begin position="7"/>
        <end position="27"/>
    </location>
</feature>
<dbReference type="SUPFAM" id="SSF140478">
    <property type="entry name" value="LemA-like"/>
    <property type="match status" value="1"/>
</dbReference>
<feature type="coiled-coil region" evidence="6">
    <location>
        <begin position="69"/>
        <end position="96"/>
    </location>
</feature>
<dbReference type="PANTHER" id="PTHR34478">
    <property type="entry name" value="PROTEIN LEMA"/>
    <property type="match status" value="1"/>
</dbReference>
<proteinExistence type="inferred from homology"/>
<keyword evidence="3 7" id="KW-0812">Transmembrane</keyword>
<dbReference type="OrthoDB" id="2220081at2"/>
<evidence type="ECO:0000256" key="4">
    <source>
        <dbReference type="ARBA" id="ARBA00022989"/>
    </source>
</evidence>
<protein>
    <submittedName>
        <fullName evidence="8">LemA family protein</fullName>
    </submittedName>
</protein>
<name>A0A917AAR6_9STRE</name>
<evidence type="ECO:0000256" key="3">
    <source>
        <dbReference type="ARBA" id="ARBA00022692"/>
    </source>
</evidence>
<dbReference type="Proteomes" id="UP000660801">
    <property type="component" value="Unassembled WGS sequence"/>
</dbReference>
<dbReference type="Pfam" id="PF04011">
    <property type="entry name" value="LemA"/>
    <property type="match status" value="1"/>
</dbReference>
<sequence>MKKRNPFVILLSFLGIFILAAFVWMLIFSTFTPAGFPEDQTWEPFPFAIPSLAMLTTIILIVSLQYNHLRFLEQRLENSKSNITIYEERNKQLLDKANRFVDKHQDREKETIVDVAKVSGKEYQKEVKHHLKGSTIESSAEFGQFLEEMPDLLANKNVERLLQEIFNTENNLAQFRFTYNQDVENFNVQLHEFPTNLVAKLCKIKPKDYYVLSVDEEFTDDMLGI</sequence>
<evidence type="ECO:0000256" key="2">
    <source>
        <dbReference type="ARBA" id="ARBA00008854"/>
    </source>
</evidence>
<accession>A0A917AAR6</accession>
<organism evidence="8 9">
    <name type="scientific">Streptococcus himalayensis</name>
    <dbReference type="NCBI Taxonomy" id="1888195"/>
    <lineage>
        <taxon>Bacteria</taxon>
        <taxon>Bacillati</taxon>
        <taxon>Bacillota</taxon>
        <taxon>Bacilli</taxon>
        <taxon>Lactobacillales</taxon>
        <taxon>Streptococcaceae</taxon>
        <taxon>Streptococcus</taxon>
    </lineage>
</organism>
<reference evidence="8" key="2">
    <citation type="submission" date="2020-09" db="EMBL/GenBank/DDBJ databases">
        <authorList>
            <person name="Sun Q."/>
            <person name="Zhou Y."/>
        </authorList>
    </citation>
    <scope>NUCLEOTIDE SEQUENCE</scope>
    <source>
        <strain evidence="8">CGMCC 1.15533</strain>
    </source>
</reference>
<comment type="caution">
    <text evidence="8">The sequence shown here is derived from an EMBL/GenBank/DDBJ whole genome shotgun (WGS) entry which is preliminary data.</text>
</comment>
<evidence type="ECO:0000313" key="9">
    <source>
        <dbReference type="Proteomes" id="UP000660801"/>
    </source>
</evidence>
<evidence type="ECO:0000256" key="6">
    <source>
        <dbReference type="SAM" id="Coils"/>
    </source>
</evidence>
<evidence type="ECO:0000256" key="7">
    <source>
        <dbReference type="SAM" id="Phobius"/>
    </source>
</evidence>
<evidence type="ECO:0000313" key="8">
    <source>
        <dbReference type="EMBL" id="GGE37188.1"/>
    </source>
</evidence>
<dbReference type="GO" id="GO:0016020">
    <property type="term" value="C:membrane"/>
    <property type="evidence" value="ECO:0007669"/>
    <property type="project" value="UniProtKB-SubCell"/>
</dbReference>
<dbReference type="AlphaFoldDB" id="A0A917AAR6"/>
<keyword evidence="5 7" id="KW-0472">Membrane</keyword>
<comment type="subcellular location">
    <subcellularLocation>
        <location evidence="1">Membrane</location>
        <topology evidence="1">Single-pass membrane protein</topology>
    </subcellularLocation>
</comment>
<gene>
    <name evidence="8" type="ORF">GCM10011510_18130</name>
</gene>
<dbReference type="PANTHER" id="PTHR34478:SF1">
    <property type="entry name" value="PROTEIN LEMA"/>
    <property type="match status" value="1"/>
</dbReference>
<keyword evidence="9" id="KW-1185">Reference proteome</keyword>
<comment type="similarity">
    <text evidence="2">Belongs to the LemA family.</text>
</comment>
<dbReference type="EMBL" id="BMJN01000045">
    <property type="protein sequence ID" value="GGE37188.1"/>
    <property type="molecule type" value="Genomic_DNA"/>
</dbReference>
<reference evidence="8" key="1">
    <citation type="journal article" date="2014" name="Int. J. Syst. Evol. Microbiol.">
        <title>Complete genome sequence of Corynebacterium casei LMG S-19264T (=DSM 44701T), isolated from a smear-ripened cheese.</title>
        <authorList>
            <consortium name="US DOE Joint Genome Institute (JGI-PGF)"/>
            <person name="Walter F."/>
            <person name="Albersmeier A."/>
            <person name="Kalinowski J."/>
            <person name="Ruckert C."/>
        </authorList>
    </citation>
    <scope>NUCLEOTIDE SEQUENCE</scope>
    <source>
        <strain evidence="8">CGMCC 1.15533</strain>
    </source>
</reference>
<feature type="transmembrane region" description="Helical" evidence="7">
    <location>
        <begin position="47"/>
        <end position="66"/>
    </location>
</feature>
<dbReference type="RefSeq" id="WP_068990697.1">
    <property type="nucleotide sequence ID" value="NZ_BMJN01000045.1"/>
</dbReference>